<evidence type="ECO:0000313" key="4">
    <source>
        <dbReference type="EMBL" id="MDG9733067.1"/>
    </source>
</evidence>
<keyword evidence="2" id="KW-0812">Transmembrane</keyword>
<protein>
    <submittedName>
        <fullName evidence="4">M15 family metallopeptidase</fullName>
    </submittedName>
</protein>
<evidence type="ECO:0000313" key="5">
    <source>
        <dbReference type="Proteomes" id="UP001529201"/>
    </source>
</evidence>
<keyword evidence="2" id="KW-1133">Transmembrane helix</keyword>
<dbReference type="Pfam" id="PF02557">
    <property type="entry name" value="VanY"/>
    <property type="match status" value="1"/>
</dbReference>
<dbReference type="SUPFAM" id="SSF55166">
    <property type="entry name" value="Hedgehog/DD-peptidase"/>
    <property type="match status" value="1"/>
</dbReference>
<name>A0ABT6HB06_LEUPS</name>
<keyword evidence="2" id="KW-0472">Membrane</keyword>
<dbReference type="InterPro" id="IPR058193">
    <property type="entry name" value="VanY/YodJ_core_dom"/>
</dbReference>
<dbReference type="PANTHER" id="PTHR34385:SF1">
    <property type="entry name" value="PEPTIDOGLYCAN L-ALANYL-D-GLUTAMATE ENDOPEPTIDASE CWLK"/>
    <property type="match status" value="1"/>
</dbReference>
<dbReference type="InterPro" id="IPR003709">
    <property type="entry name" value="VanY-like_core_dom"/>
</dbReference>
<proteinExistence type="predicted"/>
<sequence>MKKTVGHVKMPYIFVILILVIIVGILTVRHFDNQEKSASPDVKKSTSTAPSKNTFPKGVKSTDWDLVLVNKKQPLSAELNFNKVTVDDKQIDTRIEQPLANFRQAAQKAGYATTLVSGYRSIAYQKQIFDNSVAQYEANGLSTTEAKNKTALVIQTPGASEHHTGLAVDLAGDDALAAYPALQAEMDQYASQKWLIQHAPDYGFVLRFLSDAKSIKQTGIDYESWHFRYVGVANAKYMTQHHLTLEAYVAALKNANR</sequence>
<feature type="region of interest" description="Disordered" evidence="1">
    <location>
        <begin position="36"/>
        <end position="56"/>
    </location>
</feature>
<dbReference type="EMBL" id="JARGDN010000003">
    <property type="protein sequence ID" value="MDG9733067.1"/>
    <property type="molecule type" value="Genomic_DNA"/>
</dbReference>
<evidence type="ECO:0000256" key="2">
    <source>
        <dbReference type="SAM" id="Phobius"/>
    </source>
</evidence>
<comment type="caution">
    <text evidence="4">The sequence shown here is derived from an EMBL/GenBank/DDBJ whole genome shotgun (WGS) entry which is preliminary data.</text>
</comment>
<evidence type="ECO:0000256" key="1">
    <source>
        <dbReference type="SAM" id="MobiDB-lite"/>
    </source>
</evidence>
<accession>A0ABT6HB06</accession>
<dbReference type="InterPro" id="IPR052179">
    <property type="entry name" value="DD-CPase-like"/>
</dbReference>
<feature type="compositionally biased region" description="Polar residues" evidence="1">
    <location>
        <begin position="45"/>
        <end position="54"/>
    </location>
</feature>
<organism evidence="4 5">
    <name type="scientific">Leuconostoc pseudomesenteroides</name>
    <dbReference type="NCBI Taxonomy" id="33968"/>
    <lineage>
        <taxon>Bacteria</taxon>
        <taxon>Bacillati</taxon>
        <taxon>Bacillota</taxon>
        <taxon>Bacilli</taxon>
        <taxon>Lactobacillales</taxon>
        <taxon>Lactobacillaceae</taxon>
        <taxon>Leuconostoc</taxon>
    </lineage>
</organism>
<dbReference type="Gene3D" id="3.30.1380.10">
    <property type="match status" value="1"/>
</dbReference>
<gene>
    <name evidence="4" type="ORF">P1N92_02905</name>
</gene>
<dbReference type="Proteomes" id="UP001529201">
    <property type="component" value="Unassembled WGS sequence"/>
</dbReference>
<dbReference type="PANTHER" id="PTHR34385">
    <property type="entry name" value="D-ALANYL-D-ALANINE CARBOXYPEPTIDASE"/>
    <property type="match status" value="1"/>
</dbReference>
<keyword evidence="5" id="KW-1185">Reference proteome</keyword>
<dbReference type="RefSeq" id="WP_010280606.1">
    <property type="nucleotide sequence ID" value="NZ_CP042383.1"/>
</dbReference>
<dbReference type="CDD" id="cd14852">
    <property type="entry name" value="LD-carboxypeptidase"/>
    <property type="match status" value="1"/>
</dbReference>
<dbReference type="InterPro" id="IPR009045">
    <property type="entry name" value="Zn_M74/Hedgehog-like"/>
</dbReference>
<feature type="domain" description="D-alanyl-D-alanine carboxypeptidase-like core" evidence="3">
    <location>
        <begin position="90"/>
        <end position="231"/>
    </location>
</feature>
<feature type="transmembrane region" description="Helical" evidence="2">
    <location>
        <begin position="12"/>
        <end position="31"/>
    </location>
</feature>
<evidence type="ECO:0000259" key="3">
    <source>
        <dbReference type="Pfam" id="PF02557"/>
    </source>
</evidence>
<reference evidence="4 5" key="1">
    <citation type="submission" date="2023-02" db="EMBL/GenBank/DDBJ databases">
        <title>Antimicrobial susceptibility testing and tentative epidemiological cut-off values for Lactobacillaceae family species intended for ingestion.</title>
        <authorList>
            <person name="Noehr-Meldgaard K."/>
            <person name="Struve C."/>
            <person name="Ingmer H."/>
            <person name="Koza A."/>
            <person name="Al-Nakeeb K."/>
            <person name="Agersoe Y."/>
        </authorList>
    </citation>
    <scope>NUCLEOTIDE SEQUENCE [LARGE SCALE GENOMIC DNA]</scope>
    <source>
        <strain evidence="4 5">DSM 20193</strain>
    </source>
</reference>
<dbReference type="GeneID" id="64345517"/>